<reference evidence="1" key="1">
    <citation type="journal article" date="2023" name="bioRxiv">
        <title>Improved chromosome-level genome assembly for marigold (Tagetes erecta).</title>
        <authorList>
            <person name="Jiang F."/>
            <person name="Yuan L."/>
            <person name="Wang S."/>
            <person name="Wang H."/>
            <person name="Xu D."/>
            <person name="Wang A."/>
            <person name="Fan W."/>
        </authorList>
    </citation>
    <scope>NUCLEOTIDE SEQUENCE</scope>
    <source>
        <strain evidence="1">WSJ</strain>
        <tissue evidence="1">Leaf</tissue>
    </source>
</reference>
<gene>
    <name evidence="1" type="ORF">QVD17_41620</name>
</gene>
<keyword evidence="2" id="KW-1185">Reference proteome</keyword>
<dbReference type="EMBL" id="JAUHHV010000012">
    <property type="protein sequence ID" value="KAK1406326.1"/>
    <property type="molecule type" value="Genomic_DNA"/>
</dbReference>
<protein>
    <submittedName>
        <fullName evidence="1">Uncharacterized protein</fullName>
    </submittedName>
</protein>
<name>A0AAD8JMG4_TARER</name>
<proteinExistence type="predicted"/>
<organism evidence="1 2">
    <name type="scientific">Tagetes erecta</name>
    <name type="common">African marigold</name>
    <dbReference type="NCBI Taxonomy" id="13708"/>
    <lineage>
        <taxon>Eukaryota</taxon>
        <taxon>Viridiplantae</taxon>
        <taxon>Streptophyta</taxon>
        <taxon>Embryophyta</taxon>
        <taxon>Tracheophyta</taxon>
        <taxon>Spermatophyta</taxon>
        <taxon>Magnoliopsida</taxon>
        <taxon>eudicotyledons</taxon>
        <taxon>Gunneridae</taxon>
        <taxon>Pentapetalae</taxon>
        <taxon>asterids</taxon>
        <taxon>campanulids</taxon>
        <taxon>Asterales</taxon>
        <taxon>Asteraceae</taxon>
        <taxon>Asteroideae</taxon>
        <taxon>Heliantheae alliance</taxon>
        <taxon>Tageteae</taxon>
        <taxon>Tagetes</taxon>
    </lineage>
</organism>
<dbReference type="AlphaFoldDB" id="A0AAD8JMG4"/>
<evidence type="ECO:0000313" key="2">
    <source>
        <dbReference type="Proteomes" id="UP001229421"/>
    </source>
</evidence>
<dbReference type="Proteomes" id="UP001229421">
    <property type="component" value="Unassembled WGS sequence"/>
</dbReference>
<sequence>MIARPPQLDDNNGLDQVMKVKERFSDGGTISRLLINIFGVFDFHSSNWFSSQELAAEKTNYFLALGLQLLCSERVSWSGGCLRIKELRTHHFSGNRLLSCIGVAVSSKARLHGNDSRTRLDVEHVSLPVH</sequence>
<accession>A0AAD8JMG4</accession>
<evidence type="ECO:0000313" key="1">
    <source>
        <dbReference type="EMBL" id="KAK1406326.1"/>
    </source>
</evidence>
<comment type="caution">
    <text evidence="1">The sequence shown here is derived from an EMBL/GenBank/DDBJ whole genome shotgun (WGS) entry which is preliminary data.</text>
</comment>